<name>A0A0H1RH68_9HYPH</name>
<evidence type="ECO:0000313" key="1">
    <source>
        <dbReference type="EMBL" id="KLK91942.1"/>
    </source>
</evidence>
<accession>A0A0H1RH68</accession>
<dbReference type="EMBL" id="LCYG01000043">
    <property type="protein sequence ID" value="KLK91942.1"/>
    <property type="molecule type" value="Genomic_DNA"/>
</dbReference>
<dbReference type="InterPro" id="IPR053714">
    <property type="entry name" value="Iso_Racemase_Enz_sf"/>
</dbReference>
<dbReference type="Proteomes" id="UP000035489">
    <property type="component" value="Unassembled WGS sequence"/>
</dbReference>
<sequence length="249" mass="26624">MPDLLGYRLKLGVAVPSTNTSAQPEMDALRPAGVTNHTARILIEDESLEEEAGFNSVIDRIRKSTSNALKSLSACGLQRVIVAVSPDSYWEGAEHHRLLLAQFREAAGGAEITTSADAIEAALEQLGGLRRIGLISPYAEIGDNPASRFFIERGYEVVALHGLGGTSPSRIADVTTAKLRAAVEAVNRPEVEAIIQVGTNVPMAAFAALAEDWVGKPVITNNAVLYWHALRQSGIADSVERAGLLFSIR</sequence>
<proteinExistence type="predicted"/>
<gene>
    <name evidence="1" type="ORF">AA309_17690</name>
</gene>
<evidence type="ECO:0000313" key="2">
    <source>
        <dbReference type="Proteomes" id="UP000035489"/>
    </source>
</evidence>
<organism evidence="1 2">
    <name type="scientific">Microvirga vignae</name>
    <dbReference type="NCBI Taxonomy" id="1225564"/>
    <lineage>
        <taxon>Bacteria</taxon>
        <taxon>Pseudomonadati</taxon>
        <taxon>Pseudomonadota</taxon>
        <taxon>Alphaproteobacteria</taxon>
        <taxon>Hyphomicrobiales</taxon>
        <taxon>Methylobacteriaceae</taxon>
        <taxon>Microvirga</taxon>
    </lineage>
</organism>
<dbReference type="PIRSF" id="PIRSF015736">
    <property type="entry name" value="MI"/>
    <property type="match status" value="1"/>
</dbReference>
<dbReference type="PATRIC" id="fig|1225564.3.peg.4654"/>
<dbReference type="Pfam" id="PF17645">
    <property type="entry name" value="Amdase"/>
    <property type="match status" value="1"/>
</dbReference>
<keyword evidence="2" id="KW-1185">Reference proteome</keyword>
<dbReference type="RefSeq" id="WP_047190340.1">
    <property type="nucleotide sequence ID" value="NZ_LCYG01000043.1"/>
</dbReference>
<dbReference type="InterPro" id="IPR026286">
    <property type="entry name" value="MaiA/AMDase"/>
</dbReference>
<comment type="caution">
    <text evidence="1">The sequence shown here is derived from an EMBL/GenBank/DDBJ whole genome shotgun (WGS) entry which is preliminary data.</text>
</comment>
<reference evidence="1 2" key="1">
    <citation type="submission" date="2015-05" db="EMBL/GenBank/DDBJ databases">
        <title>Draft genome sequence of Microvirga vignae strain BR3299, a novel nitrogen fixing bacteria isolated from Brazil semi-aired region.</title>
        <authorList>
            <person name="Zilli J.E."/>
            <person name="Passos S.R."/>
            <person name="Leite J."/>
            <person name="Baldani J.I."/>
            <person name="Xavier G.R."/>
            <person name="Rumjaneck N.G."/>
            <person name="Simoes-Araujo J.L."/>
        </authorList>
    </citation>
    <scope>NUCLEOTIDE SEQUENCE [LARGE SCALE GENOMIC DNA]</scope>
    <source>
        <strain evidence="1 2">BR3299</strain>
    </source>
</reference>
<dbReference type="Gene3D" id="3.40.50.12500">
    <property type="match status" value="1"/>
</dbReference>
<dbReference type="STRING" id="1225564.AA309_17690"/>
<dbReference type="OrthoDB" id="9816064at2"/>
<dbReference type="AlphaFoldDB" id="A0A0H1RH68"/>
<dbReference type="PANTHER" id="PTHR40267">
    <property type="entry name" value="BLR3294 PROTEIN"/>
    <property type="match status" value="1"/>
</dbReference>
<protein>
    <submittedName>
        <fullName evidence="1">Arylmalonate decarboxylase</fullName>
    </submittedName>
</protein>
<dbReference type="PANTHER" id="PTHR40267:SF1">
    <property type="entry name" value="BLR3294 PROTEIN"/>
    <property type="match status" value="1"/>
</dbReference>